<comment type="caution">
    <text evidence="1">The sequence shown here is derived from an EMBL/GenBank/DDBJ whole genome shotgun (WGS) entry which is preliminary data.</text>
</comment>
<accession>A0ABQ4N645</accession>
<sequence length="192" mass="22421">MTTLPNIAITGQIRSGKDTVGRILFAKYGYTRFAFGDAIRRYARDIFPSEFENGRKPRELLQWFGQTMRERDPDVWVRKCFESIEFERAVTAAYGGLGGIEKFHAVITDLRQPNEYERCRTEGFVIIRVSAPESLRIHRAINANDTFDLRDFSHETESYVDTFAVDYEIENTGNWADLERKIDEIMMRYLPQ</sequence>
<dbReference type="RefSeq" id="WP_213528768.1">
    <property type="nucleotide sequence ID" value="NZ_BOVJ01000068.1"/>
</dbReference>
<gene>
    <name evidence="1" type="ORF">PACILC2_22520</name>
</gene>
<dbReference type="Proteomes" id="UP000680304">
    <property type="component" value="Unassembled WGS sequence"/>
</dbReference>
<name>A0ABQ4N645_9BACL</name>
<reference evidence="1 2" key="1">
    <citation type="submission" date="2021-04" db="EMBL/GenBank/DDBJ databases">
        <title>Draft genome sequence of Paenibacillus cisolokensis, LC2-13A.</title>
        <authorList>
            <person name="Uke A."/>
            <person name="Chhe C."/>
            <person name="Baramee S."/>
            <person name="Kosugi A."/>
        </authorList>
    </citation>
    <scope>NUCLEOTIDE SEQUENCE [LARGE SCALE GENOMIC DNA]</scope>
    <source>
        <strain evidence="1 2">LC2-13A</strain>
    </source>
</reference>
<evidence type="ECO:0000313" key="1">
    <source>
        <dbReference type="EMBL" id="GIQ63684.1"/>
    </source>
</evidence>
<organism evidence="1 2">
    <name type="scientific">Paenibacillus cisolokensis</name>
    <dbReference type="NCBI Taxonomy" id="1658519"/>
    <lineage>
        <taxon>Bacteria</taxon>
        <taxon>Bacillati</taxon>
        <taxon>Bacillota</taxon>
        <taxon>Bacilli</taxon>
        <taxon>Bacillales</taxon>
        <taxon>Paenibacillaceae</taxon>
        <taxon>Paenibacillus</taxon>
    </lineage>
</organism>
<keyword evidence="2" id="KW-1185">Reference proteome</keyword>
<evidence type="ECO:0008006" key="3">
    <source>
        <dbReference type="Google" id="ProtNLM"/>
    </source>
</evidence>
<dbReference type="InterPro" id="IPR027417">
    <property type="entry name" value="P-loop_NTPase"/>
</dbReference>
<dbReference type="Gene3D" id="3.40.50.300">
    <property type="entry name" value="P-loop containing nucleotide triphosphate hydrolases"/>
    <property type="match status" value="1"/>
</dbReference>
<protein>
    <recommendedName>
        <fullName evidence="3">Adenylate kinase</fullName>
    </recommendedName>
</protein>
<dbReference type="SUPFAM" id="SSF52540">
    <property type="entry name" value="P-loop containing nucleoside triphosphate hydrolases"/>
    <property type="match status" value="1"/>
</dbReference>
<evidence type="ECO:0000313" key="2">
    <source>
        <dbReference type="Proteomes" id="UP000680304"/>
    </source>
</evidence>
<dbReference type="EMBL" id="BOVJ01000068">
    <property type="protein sequence ID" value="GIQ63684.1"/>
    <property type="molecule type" value="Genomic_DNA"/>
</dbReference>
<proteinExistence type="predicted"/>